<dbReference type="CDD" id="cd06223">
    <property type="entry name" value="PRTases_typeI"/>
    <property type="match status" value="1"/>
</dbReference>
<dbReference type="Gene3D" id="3.40.50.2020">
    <property type="match status" value="1"/>
</dbReference>
<dbReference type="Pfam" id="PF14681">
    <property type="entry name" value="UPRTase"/>
    <property type="match status" value="1"/>
</dbReference>
<evidence type="ECO:0000256" key="4">
    <source>
        <dbReference type="ARBA" id="ARBA00022777"/>
    </source>
</evidence>
<evidence type="ECO:0000256" key="3">
    <source>
        <dbReference type="ARBA" id="ARBA00022741"/>
    </source>
</evidence>
<dbReference type="GO" id="GO:0044206">
    <property type="term" value="P:UMP salvage"/>
    <property type="evidence" value="ECO:0007669"/>
    <property type="project" value="UniProtKB-UniPathway"/>
</dbReference>
<dbReference type="SUPFAM" id="SSF52540">
    <property type="entry name" value="P-loop containing nucleoside triphosphate hydrolases"/>
    <property type="match status" value="1"/>
</dbReference>
<dbReference type="PANTHER" id="PTHR10285">
    <property type="entry name" value="URIDINE KINASE"/>
    <property type="match status" value="1"/>
</dbReference>
<dbReference type="GO" id="GO:0005524">
    <property type="term" value="F:ATP binding"/>
    <property type="evidence" value="ECO:0007669"/>
    <property type="project" value="UniProtKB-KW"/>
</dbReference>
<gene>
    <name evidence="8" type="ORF">BOTBODRAFT_32740</name>
</gene>
<feature type="domain" description="Phosphoribulokinase/uridine kinase" evidence="6">
    <location>
        <begin position="48"/>
        <end position="230"/>
    </location>
</feature>
<evidence type="ECO:0000313" key="8">
    <source>
        <dbReference type="EMBL" id="KDQ14265.1"/>
    </source>
</evidence>
<dbReference type="InterPro" id="IPR006083">
    <property type="entry name" value="PRK/URK"/>
</dbReference>
<reference evidence="9" key="1">
    <citation type="journal article" date="2014" name="Proc. Natl. Acad. Sci. U.S.A.">
        <title>Extensive sampling of basidiomycete genomes demonstrates inadequacy of the white-rot/brown-rot paradigm for wood decay fungi.</title>
        <authorList>
            <person name="Riley R."/>
            <person name="Salamov A.A."/>
            <person name="Brown D.W."/>
            <person name="Nagy L.G."/>
            <person name="Floudas D."/>
            <person name="Held B.W."/>
            <person name="Levasseur A."/>
            <person name="Lombard V."/>
            <person name="Morin E."/>
            <person name="Otillar R."/>
            <person name="Lindquist E.A."/>
            <person name="Sun H."/>
            <person name="LaButti K.M."/>
            <person name="Schmutz J."/>
            <person name="Jabbour D."/>
            <person name="Luo H."/>
            <person name="Baker S.E."/>
            <person name="Pisabarro A.G."/>
            <person name="Walton J.D."/>
            <person name="Blanchette R.A."/>
            <person name="Henrissat B."/>
            <person name="Martin F."/>
            <person name="Cullen D."/>
            <person name="Hibbett D.S."/>
            <person name="Grigoriev I.V."/>
        </authorList>
    </citation>
    <scope>NUCLEOTIDE SEQUENCE [LARGE SCALE GENOMIC DNA]</scope>
    <source>
        <strain evidence="9">FD-172 SS1</strain>
    </source>
</reference>
<name>A0A067MHS2_BOTB1</name>
<dbReference type="InterPro" id="IPR000836">
    <property type="entry name" value="PRTase_dom"/>
</dbReference>
<dbReference type="AlphaFoldDB" id="A0A067MHS2"/>
<dbReference type="EMBL" id="KL198038">
    <property type="protein sequence ID" value="KDQ14265.1"/>
    <property type="molecule type" value="Genomic_DNA"/>
</dbReference>
<dbReference type="FunFam" id="3.40.50.300:FF:002070">
    <property type="entry name" value="Uridine kinase"/>
    <property type="match status" value="1"/>
</dbReference>
<dbReference type="InParanoid" id="A0A067MHS2"/>
<dbReference type="OrthoDB" id="738517at2759"/>
<evidence type="ECO:0000313" key="9">
    <source>
        <dbReference type="Proteomes" id="UP000027195"/>
    </source>
</evidence>
<accession>A0A067MHS2</accession>
<feature type="domain" description="Phosphoribosyltransferase" evidence="7">
    <location>
        <begin position="289"/>
        <end position="510"/>
    </location>
</feature>
<dbReference type="GO" id="GO:0044211">
    <property type="term" value="P:CTP salvage"/>
    <property type="evidence" value="ECO:0007669"/>
    <property type="project" value="UniProtKB-UniPathway"/>
</dbReference>
<comment type="pathway">
    <text evidence="5">Pyrimidine metabolism; CTP biosynthesis via salvage pathway; CTP from cytidine: step 1/3.</text>
</comment>
<dbReference type="NCBIfam" id="TIGR00235">
    <property type="entry name" value="udk"/>
    <property type="match status" value="1"/>
</dbReference>
<keyword evidence="9" id="KW-1185">Reference proteome</keyword>
<comment type="catalytic activity">
    <reaction evidence="5">
        <text>cytidine + ATP = CMP + ADP + H(+)</text>
        <dbReference type="Rhea" id="RHEA:24674"/>
        <dbReference type="ChEBI" id="CHEBI:15378"/>
        <dbReference type="ChEBI" id="CHEBI:17562"/>
        <dbReference type="ChEBI" id="CHEBI:30616"/>
        <dbReference type="ChEBI" id="CHEBI:60377"/>
        <dbReference type="ChEBI" id="CHEBI:456216"/>
        <dbReference type="EC" id="2.7.1.48"/>
    </reaction>
</comment>
<keyword evidence="5" id="KW-0067">ATP-binding</keyword>
<dbReference type="SUPFAM" id="SSF53271">
    <property type="entry name" value="PRTase-like"/>
    <property type="match status" value="1"/>
</dbReference>
<dbReference type="CDD" id="cd02023">
    <property type="entry name" value="UMPK"/>
    <property type="match status" value="1"/>
</dbReference>
<dbReference type="GO" id="GO:0043771">
    <property type="term" value="F:cytidine kinase activity"/>
    <property type="evidence" value="ECO:0007669"/>
    <property type="project" value="RHEA"/>
</dbReference>
<keyword evidence="4 5" id="KW-0418">Kinase</keyword>
<dbReference type="Pfam" id="PF00485">
    <property type="entry name" value="PRK"/>
    <property type="match status" value="1"/>
</dbReference>
<dbReference type="FunCoup" id="A0A067MHS2">
    <property type="interactions" value="503"/>
</dbReference>
<proteinExistence type="inferred from homology"/>
<evidence type="ECO:0000259" key="7">
    <source>
        <dbReference type="Pfam" id="PF14681"/>
    </source>
</evidence>
<protein>
    <recommendedName>
        <fullName evidence="5">Uridine kinase</fullName>
        <ecNumber evidence="5">2.7.1.48</ecNumber>
    </recommendedName>
</protein>
<dbReference type="InterPro" id="IPR000764">
    <property type="entry name" value="Uridine_kinase-like"/>
</dbReference>
<dbReference type="STRING" id="930990.A0A067MHS2"/>
<dbReference type="InterPro" id="IPR029057">
    <property type="entry name" value="PRTase-like"/>
</dbReference>
<evidence type="ECO:0000256" key="1">
    <source>
        <dbReference type="ARBA" id="ARBA00004690"/>
    </source>
</evidence>
<evidence type="ECO:0000259" key="6">
    <source>
        <dbReference type="Pfam" id="PF00485"/>
    </source>
</evidence>
<dbReference type="EC" id="2.7.1.48" evidence="5"/>
<dbReference type="PRINTS" id="PR00988">
    <property type="entry name" value="URIDINKINASE"/>
</dbReference>
<dbReference type="UniPathway" id="UPA00574">
    <property type="reaction ID" value="UER00637"/>
</dbReference>
<dbReference type="GO" id="GO:0004849">
    <property type="term" value="F:uridine kinase activity"/>
    <property type="evidence" value="ECO:0007669"/>
    <property type="project" value="UniProtKB-EC"/>
</dbReference>
<evidence type="ECO:0000256" key="2">
    <source>
        <dbReference type="ARBA" id="ARBA00022679"/>
    </source>
</evidence>
<dbReference type="NCBIfam" id="NF004018">
    <property type="entry name" value="PRK05480.1"/>
    <property type="match status" value="1"/>
</dbReference>
<dbReference type="Gene3D" id="3.40.50.300">
    <property type="entry name" value="P-loop containing nucleotide triphosphate hydrolases"/>
    <property type="match status" value="1"/>
</dbReference>
<sequence>MPKTALDSLLEPLRPYTQNTRKNTILLTSHGRPPWYGEDGKPLSDAFVIAVAGGSASGKTHVARQIVQSLDSVPTVVVLSQDSFYNRLSEEDVKIAHANEFDFDHPNSIDTGLFASCLADLKSCKQANVPIYSFSEHQRLKETKYLYGAAIIIVEGILSLHDPIMRSLYDLKIFVQCDSDLMLARRLKRDVKERGRTVEGVLDQYLRFVKPSYDNFVQPSSKFADIIVPGHNNSVAVDLISNHLRGKLTARSVRFRERMANVDRYLPLGAAGGTVLEEELEGPNLIVLPRTPQLKGIYTVLRDRTTRRGEFVFFADRLANLVVEKSMELLPFSPISVTTPVGVTAKGMKLTATDVCGVTIVGSGGPLEGGLSRVIRDVRLGSLLIQSHPSTGEPILLHTMLPSCVTDRRKSGDAWVFLLDAQIGTGASALMALRVLLDHGVKQEHIVYLAFIVARGGGIRVIRRAFPDVRIVCGALDDGLGEGWVSSETGERRRTWPIEPGMGSIGDRYYL</sequence>
<organism evidence="8 9">
    <name type="scientific">Botryobasidium botryosum (strain FD-172 SS1)</name>
    <dbReference type="NCBI Taxonomy" id="930990"/>
    <lineage>
        <taxon>Eukaryota</taxon>
        <taxon>Fungi</taxon>
        <taxon>Dikarya</taxon>
        <taxon>Basidiomycota</taxon>
        <taxon>Agaricomycotina</taxon>
        <taxon>Agaricomycetes</taxon>
        <taxon>Cantharellales</taxon>
        <taxon>Botryobasidiaceae</taxon>
        <taxon>Botryobasidium</taxon>
    </lineage>
</organism>
<dbReference type="Proteomes" id="UP000027195">
    <property type="component" value="Unassembled WGS sequence"/>
</dbReference>
<dbReference type="InterPro" id="IPR027417">
    <property type="entry name" value="P-loop_NTPase"/>
</dbReference>
<comment type="pathway">
    <text evidence="1 5">Pyrimidine metabolism; UMP biosynthesis via salvage pathway; UMP from uridine: step 1/1.</text>
</comment>
<comment type="catalytic activity">
    <reaction evidence="5">
        <text>uridine + ATP = UMP + ADP + H(+)</text>
        <dbReference type="Rhea" id="RHEA:16825"/>
        <dbReference type="ChEBI" id="CHEBI:15378"/>
        <dbReference type="ChEBI" id="CHEBI:16704"/>
        <dbReference type="ChEBI" id="CHEBI:30616"/>
        <dbReference type="ChEBI" id="CHEBI:57865"/>
        <dbReference type="ChEBI" id="CHEBI:456216"/>
        <dbReference type="EC" id="2.7.1.48"/>
    </reaction>
</comment>
<dbReference type="UniPathway" id="UPA00579">
    <property type="reaction ID" value="UER00640"/>
</dbReference>
<dbReference type="HOGENOM" id="CLU_021278_0_3_1"/>
<keyword evidence="2 5" id="KW-0808">Transferase</keyword>
<evidence type="ECO:0000256" key="5">
    <source>
        <dbReference type="RuleBase" id="RU003825"/>
    </source>
</evidence>
<keyword evidence="3 5" id="KW-0547">Nucleotide-binding</keyword>
<comment type="similarity">
    <text evidence="5">Belongs to the uridine kinase family.</text>
</comment>